<dbReference type="PANTHER" id="PTHR42878">
    <property type="entry name" value="TWO-COMPONENT HISTIDINE KINASE"/>
    <property type="match status" value="1"/>
</dbReference>
<dbReference type="KEGG" id="npu:Npun_R2909"/>
<dbReference type="PANTHER" id="PTHR42878:SF15">
    <property type="entry name" value="BACTERIOPHYTOCHROME"/>
    <property type="match status" value="1"/>
</dbReference>
<evidence type="ECO:0000256" key="4">
    <source>
        <dbReference type="ARBA" id="ARBA00022777"/>
    </source>
</evidence>
<name>B2IWI7_NOSP7</name>
<dbReference type="GO" id="GO:0004673">
    <property type="term" value="F:protein histidine kinase activity"/>
    <property type="evidence" value="ECO:0007669"/>
    <property type="project" value="UniProtKB-EC"/>
</dbReference>
<dbReference type="InterPro" id="IPR050351">
    <property type="entry name" value="BphY/WalK/GraS-like"/>
</dbReference>
<dbReference type="Proteomes" id="UP000001191">
    <property type="component" value="Chromosome"/>
</dbReference>
<dbReference type="EC" id="2.7.13.3" evidence="2"/>
<reference evidence="6" key="1">
    <citation type="submission" date="2008-04" db="EMBL/GenBank/DDBJ databases">
        <title>Complete sequence of chromosome of Nostoc punctiforme ATCC 29133.</title>
        <authorList>
            <consortium name="US DOE Joint Genome Institute"/>
            <person name="Copeland A."/>
            <person name="Lucas S."/>
            <person name="Lapidus A."/>
            <person name="Glavina del Rio T."/>
            <person name="Dalin E."/>
            <person name="Tice H."/>
            <person name="Pitluck S."/>
            <person name="Chain P."/>
            <person name="Malfatti S."/>
            <person name="Shin M."/>
            <person name="Vergez L."/>
            <person name="Schmutz J."/>
            <person name="Larimer F."/>
            <person name="Land M."/>
            <person name="Hauser L."/>
            <person name="Kyrpides N."/>
            <person name="Kim E."/>
            <person name="Meeks J.C."/>
            <person name="Elhai J."/>
            <person name="Campbell E.L."/>
            <person name="Thiel T."/>
            <person name="Longmire J."/>
            <person name="Potts M."/>
            <person name="Atlas R."/>
        </authorList>
    </citation>
    <scope>NUCLEOTIDE SEQUENCE [LARGE SCALE GENOMIC DNA]</scope>
    <source>
        <strain evidence="6">ATCC 29133 / PCC 73102</strain>
    </source>
</reference>
<dbReference type="eggNOG" id="COG4251">
    <property type="taxonomic scope" value="Bacteria"/>
</dbReference>
<keyword evidence="4" id="KW-0418">Kinase</keyword>
<gene>
    <name evidence="5" type="ordered locus">Npun_R2909</name>
</gene>
<dbReference type="GO" id="GO:0000156">
    <property type="term" value="F:phosphorelay response regulator activity"/>
    <property type="evidence" value="ECO:0007669"/>
    <property type="project" value="TreeGrafter"/>
</dbReference>
<evidence type="ECO:0000313" key="5">
    <source>
        <dbReference type="EMBL" id="ACC81441.1"/>
    </source>
</evidence>
<dbReference type="AlphaFoldDB" id="B2IWI7"/>
<dbReference type="STRING" id="63737.Npun_R2909"/>
<dbReference type="EMBL" id="CP001037">
    <property type="protein sequence ID" value="ACC81441.1"/>
    <property type="molecule type" value="Genomic_DNA"/>
</dbReference>
<proteinExistence type="predicted"/>
<evidence type="ECO:0000256" key="2">
    <source>
        <dbReference type="ARBA" id="ARBA00012438"/>
    </source>
</evidence>
<evidence type="ECO:0000256" key="3">
    <source>
        <dbReference type="ARBA" id="ARBA00022679"/>
    </source>
</evidence>
<dbReference type="EnsemblBacteria" id="ACC81441">
    <property type="protein sequence ID" value="ACC81441"/>
    <property type="gene ID" value="Npun_R2909"/>
</dbReference>
<dbReference type="HOGENOM" id="CLU_2260847_0_0_3"/>
<keyword evidence="6" id="KW-1185">Reference proteome</keyword>
<dbReference type="PhylomeDB" id="B2IWI7"/>
<dbReference type="GO" id="GO:0030295">
    <property type="term" value="F:protein kinase activator activity"/>
    <property type="evidence" value="ECO:0007669"/>
    <property type="project" value="TreeGrafter"/>
</dbReference>
<evidence type="ECO:0000313" key="6">
    <source>
        <dbReference type="Proteomes" id="UP000001191"/>
    </source>
</evidence>
<accession>B2IWI7</accession>
<organism evidence="5 6">
    <name type="scientific">Nostoc punctiforme (strain ATCC 29133 / PCC 73102)</name>
    <dbReference type="NCBI Taxonomy" id="63737"/>
    <lineage>
        <taxon>Bacteria</taxon>
        <taxon>Bacillati</taxon>
        <taxon>Cyanobacteriota</taxon>
        <taxon>Cyanophyceae</taxon>
        <taxon>Nostocales</taxon>
        <taxon>Nostocaceae</taxon>
        <taxon>Nostoc</taxon>
    </lineage>
</organism>
<reference evidence="5 6" key="2">
    <citation type="journal article" date="2013" name="Plant Physiol.">
        <title>A Nostoc punctiforme Sugar Transporter Necessary to Establish a Cyanobacterium-Plant Symbiosis.</title>
        <authorList>
            <person name="Ekman M."/>
            <person name="Picossi S."/>
            <person name="Campbell E.L."/>
            <person name="Meeks J.C."/>
            <person name="Flores E."/>
        </authorList>
    </citation>
    <scope>NUCLEOTIDE SEQUENCE [LARGE SCALE GENOMIC DNA]</scope>
    <source>
        <strain evidence="6">ATCC 29133 / PCC 73102</strain>
    </source>
</reference>
<protein>
    <recommendedName>
        <fullName evidence="2">histidine kinase</fullName>
        <ecNumber evidence="2">2.7.13.3</ecNumber>
    </recommendedName>
</protein>
<keyword evidence="3" id="KW-0808">Transferase</keyword>
<comment type="catalytic activity">
    <reaction evidence="1">
        <text>ATP + protein L-histidine = ADP + protein N-phospho-L-histidine.</text>
        <dbReference type="EC" id="2.7.13.3"/>
    </reaction>
</comment>
<evidence type="ECO:0000256" key="1">
    <source>
        <dbReference type="ARBA" id="ARBA00000085"/>
    </source>
</evidence>
<dbReference type="RefSeq" id="WP_012409432.1">
    <property type="nucleotide sequence ID" value="NC_010628.1"/>
</dbReference>
<dbReference type="SUPFAM" id="SSF55874">
    <property type="entry name" value="ATPase domain of HSP90 chaperone/DNA topoisomerase II/histidine kinase"/>
    <property type="match status" value="1"/>
</dbReference>
<dbReference type="GO" id="GO:0007234">
    <property type="term" value="P:osmosensory signaling via phosphorelay pathway"/>
    <property type="evidence" value="ECO:0007669"/>
    <property type="project" value="TreeGrafter"/>
</dbReference>
<dbReference type="InterPro" id="IPR036890">
    <property type="entry name" value="HATPase_C_sf"/>
</dbReference>
<dbReference type="Gene3D" id="3.30.565.10">
    <property type="entry name" value="Histidine kinase-like ATPase, C-terminal domain"/>
    <property type="match status" value="1"/>
</dbReference>
<sequence length="103" mass="11625">MNLNELVQQVIGTLTIAQPQSEVEFHIPQPLKSVQCDRAQINELFSNLISNAIKYNDKPQKWVEIGCVERNGESKSYLATSLFSSFAYFASLAVAKKFTLTKR</sequence>